<evidence type="ECO:0000313" key="6">
    <source>
        <dbReference type="EMBL" id="KAJ3119906.1"/>
    </source>
</evidence>
<dbReference type="GO" id="GO:0009100">
    <property type="term" value="P:glycoprotein metabolic process"/>
    <property type="evidence" value="ECO:0007669"/>
    <property type="project" value="UniProtKB-ARBA"/>
</dbReference>
<keyword evidence="7" id="KW-1185">Reference proteome</keyword>
<dbReference type="PANTHER" id="PTHR15407">
    <property type="entry name" value="FUKUTIN-RELATED"/>
    <property type="match status" value="1"/>
</dbReference>
<evidence type="ECO:0000259" key="5">
    <source>
        <dbReference type="Pfam" id="PF04991"/>
    </source>
</evidence>
<keyword evidence="3" id="KW-1133">Transmembrane helix</keyword>
<dbReference type="Proteomes" id="UP001211907">
    <property type="component" value="Unassembled WGS sequence"/>
</dbReference>
<protein>
    <recommendedName>
        <fullName evidence="5">LicD/FKTN/FKRP nucleotidyltransferase domain-containing protein</fullName>
    </recommendedName>
</protein>
<dbReference type="InterPro" id="IPR009644">
    <property type="entry name" value="FKTN/MNN4/W02B3.4-1"/>
</dbReference>
<name>A0AAD5T0B1_9FUNG</name>
<evidence type="ECO:0000256" key="1">
    <source>
        <dbReference type="ARBA" id="ARBA00004167"/>
    </source>
</evidence>
<keyword evidence="4" id="KW-0472">Membrane</keyword>
<evidence type="ECO:0000313" key="7">
    <source>
        <dbReference type="Proteomes" id="UP001211907"/>
    </source>
</evidence>
<sequence>MVVPLEHFGLAQPPPPLFRFDAAAFVTDAKKDLKHFHECGQDLKRDTRFADKKTCLPKKQNAIIETIHNATQSHTSLVSLLRVWSAFADRNNIAWWISHGELLGWFWNAKLLPWDHDLDIQMSTFQVIQMLAFNGWVLEDRFLIDVGPGIAVRSPQKRNTIDARIVDTQTGYFIDITGLSQLVAHDNDDDGIAVVSCKSPHAYKYGDLFPLVETRLEGIWVWRPNAAINILAAEYGEKALLTERILPNQITHFYHWDKEKQSWIMDLVSIYPLP</sequence>
<dbReference type="InterPro" id="IPR007074">
    <property type="entry name" value="LicD/FKTN/FKRP_NTP_transf"/>
</dbReference>
<dbReference type="GO" id="GO:0016020">
    <property type="term" value="C:membrane"/>
    <property type="evidence" value="ECO:0007669"/>
    <property type="project" value="UniProtKB-SubCell"/>
</dbReference>
<keyword evidence="2" id="KW-0812">Transmembrane</keyword>
<evidence type="ECO:0000256" key="3">
    <source>
        <dbReference type="ARBA" id="ARBA00022989"/>
    </source>
</evidence>
<dbReference type="Pfam" id="PF04991">
    <property type="entry name" value="LicD"/>
    <property type="match status" value="1"/>
</dbReference>
<reference evidence="6" key="1">
    <citation type="submission" date="2020-05" db="EMBL/GenBank/DDBJ databases">
        <title>Phylogenomic resolution of chytrid fungi.</title>
        <authorList>
            <person name="Stajich J.E."/>
            <person name="Amses K."/>
            <person name="Simmons R."/>
            <person name="Seto K."/>
            <person name="Myers J."/>
            <person name="Bonds A."/>
            <person name="Quandt C.A."/>
            <person name="Barry K."/>
            <person name="Liu P."/>
            <person name="Grigoriev I."/>
            <person name="Longcore J.E."/>
            <person name="James T.Y."/>
        </authorList>
    </citation>
    <scope>NUCLEOTIDE SEQUENCE</scope>
    <source>
        <strain evidence="6">JEL0513</strain>
    </source>
</reference>
<feature type="domain" description="LicD/FKTN/FKRP nucleotidyltransferase" evidence="5">
    <location>
        <begin position="89"/>
        <end position="182"/>
    </location>
</feature>
<evidence type="ECO:0000256" key="2">
    <source>
        <dbReference type="ARBA" id="ARBA00022692"/>
    </source>
</evidence>
<dbReference type="AlphaFoldDB" id="A0AAD5T0B1"/>
<comment type="subcellular location">
    <subcellularLocation>
        <location evidence="1">Membrane</location>
        <topology evidence="1">Single-pass membrane protein</topology>
    </subcellularLocation>
</comment>
<proteinExistence type="predicted"/>
<accession>A0AAD5T0B1</accession>
<evidence type="ECO:0000256" key="4">
    <source>
        <dbReference type="ARBA" id="ARBA00023136"/>
    </source>
</evidence>
<organism evidence="6 7">
    <name type="scientific">Physocladia obscura</name>
    <dbReference type="NCBI Taxonomy" id="109957"/>
    <lineage>
        <taxon>Eukaryota</taxon>
        <taxon>Fungi</taxon>
        <taxon>Fungi incertae sedis</taxon>
        <taxon>Chytridiomycota</taxon>
        <taxon>Chytridiomycota incertae sedis</taxon>
        <taxon>Chytridiomycetes</taxon>
        <taxon>Chytridiales</taxon>
        <taxon>Chytriomycetaceae</taxon>
        <taxon>Physocladia</taxon>
    </lineage>
</organism>
<dbReference type="EMBL" id="JADGJH010001014">
    <property type="protein sequence ID" value="KAJ3119906.1"/>
    <property type="molecule type" value="Genomic_DNA"/>
</dbReference>
<dbReference type="PANTHER" id="PTHR15407:SF28">
    <property type="entry name" value="RIBITOL-5-PHOSPHATE TRANSFERASE FKTN"/>
    <property type="match status" value="1"/>
</dbReference>
<comment type="caution">
    <text evidence="6">The sequence shown here is derived from an EMBL/GenBank/DDBJ whole genome shotgun (WGS) entry which is preliminary data.</text>
</comment>
<gene>
    <name evidence="6" type="ORF">HK100_000109</name>
</gene>